<evidence type="ECO:0000259" key="5">
    <source>
        <dbReference type="Pfam" id="PF00135"/>
    </source>
</evidence>
<dbReference type="EMBL" id="MU151195">
    <property type="protein sequence ID" value="KAF9447550.1"/>
    <property type="molecule type" value="Genomic_DNA"/>
</dbReference>
<feature type="region of interest" description="Disordered" evidence="4">
    <location>
        <begin position="22"/>
        <end position="49"/>
    </location>
</feature>
<accession>A0A9P6C3B3</accession>
<protein>
    <recommendedName>
        <fullName evidence="3">Carboxylic ester hydrolase</fullName>
        <ecNumber evidence="3">3.1.1.-</ecNumber>
    </recommendedName>
</protein>
<dbReference type="Pfam" id="PF00135">
    <property type="entry name" value="COesterase"/>
    <property type="match status" value="1"/>
</dbReference>
<organism evidence="6 7">
    <name type="scientific">Macrolepiota fuliginosa MF-IS2</name>
    <dbReference type="NCBI Taxonomy" id="1400762"/>
    <lineage>
        <taxon>Eukaryota</taxon>
        <taxon>Fungi</taxon>
        <taxon>Dikarya</taxon>
        <taxon>Basidiomycota</taxon>
        <taxon>Agaricomycotina</taxon>
        <taxon>Agaricomycetes</taxon>
        <taxon>Agaricomycetidae</taxon>
        <taxon>Agaricales</taxon>
        <taxon>Agaricineae</taxon>
        <taxon>Agaricaceae</taxon>
        <taxon>Macrolepiota</taxon>
    </lineage>
</organism>
<keyword evidence="7" id="KW-1185">Reference proteome</keyword>
<dbReference type="PANTHER" id="PTHR11559">
    <property type="entry name" value="CARBOXYLESTERASE"/>
    <property type="match status" value="1"/>
</dbReference>
<dbReference type="AlphaFoldDB" id="A0A9P6C3B3"/>
<evidence type="ECO:0000256" key="1">
    <source>
        <dbReference type="ARBA" id="ARBA00005964"/>
    </source>
</evidence>
<feature type="compositionally biased region" description="Low complexity" evidence="4">
    <location>
        <begin position="22"/>
        <end position="48"/>
    </location>
</feature>
<evidence type="ECO:0000313" key="6">
    <source>
        <dbReference type="EMBL" id="KAF9447550.1"/>
    </source>
</evidence>
<comment type="caution">
    <text evidence="6">The sequence shown here is derived from an EMBL/GenBank/DDBJ whole genome shotgun (WGS) entry which is preliminary data.</text>
</comment>
<dbReference type="InterPro" id="IPR019826">
    <property type="entry name" value="Carboxylesterase_B_AS"/>
</dbReference>
<sequence length="571" mass="62752">MSRKLLWLPILLWVTAGYAQDTSSASSSTSSSSLTPSASPTSSNPTATLDQATASGISTAGVHKFLGIPFASPPINSLRFSAPVPVSSYNATIDASHYGYSCPQQNVSLISNYFHFRKRRSDFGQVKIDPTWMDVSLDDDDAPPENEDCLTVNVMRPDNASESSNLPVVVWIVGGGFETGTTYASDADAVQLVTRSNELGHPLVYVSMNYRVSGWGFLASQEVQSANATNLGLRDQRLAMQWTNRYIKSFGGDNTRVVIWGQSAGAISASLHMLTNNGSTDGLFRGAFMQSGAPIPIGNYTEGQSVYDQITNQTNCASSNDTLNCLRSVPFEDLKTVINRTPNYYSYSSLDLTWVPRADGIFLVDTPQRLVLQNSVARIPMVTGNVDDEGTVFALSSLNVTDSDEFKAFLDYAYLQHVPDPYVNEILNLYPNDSSAGSPFNTSNINAITPEYKRSAAFQGDVVFQAPRRFFVQQRSGYQPVWSYLSTRKKQTPFVGSYHGSDLANHILDDYLIYFVANLNPNTGNGPEWPQYDNNSKQIYSFINDGVGVTTDDYRVPQISYLTNVSLEYPS</sequence>
<evidence type="ECO:0000256" key="3">
    <source>
        <dbReference type="RuleBase" id="RU361235"/>
    </source>
</evidence>
<evidence type="ECO:0000256" key="4">
    <source>
        <dbReference type="SAM" id="MobiDB-lite"/>
    </source>
</evidence>
<evidence type="ECO:0000256" key="2">
    <source>
        <dbReference type="ARBA" id="ARBA00022801"/>
    </source>
</evidence>
<dbReference type="InterPro" id="IPR029058">
    <property type="entry name" value="AB_hydrolase_fold"/>
</dbReference>
<comment type="similarity">
    <text evidence="1 3">Belongs to the type-B carboxylesterase/lipase family.</text>
</comment>
<dbReference type="EC" id="3.1.1.-" evidence="3"/>
<feature type="signal peptide" evidence="3">
    <location>
        <begin position="1"/>
        <end position="19"/>
    </location>
</feature>
<dbReference type="PROSITE" id="PS00122">
    <property type="entry name" value="CARBOXYLESTERASE_B_1"/>
    <property type="match status" value="1"/>
</dbReference>
<evidence type="ECO:0000313" key="7">
    <source>
        <dbReference type="Proteomes" id="UP000807342"/>
    </source>
</evidence>
<keyword evidence="3" id="KW-0732">Signal</keyword>
<dbReference type="SUPFAM" id="SSF53474">
    <property type="entry name" value="alpha/beta-Hydrolases"/>
    <property type="match status" value="1"/>
</dbReference>
<dbReference type="OrthoDB" id="408631at2759"/>
<dbReference type="Gene3D" id="3.40.50.1820">
    <property type="entry name" value="alpha/beta hydrolase"/>
    <property type="match status" value="1"/>
</dbReference>
<feature type="chain" id="PRO_5040531509" description="Carboxylic ester hydrolase" evidence="3">
    <location>
        <begin position="20"/>
        <end position="571"/>
    </location>
</feature>
<name>A0A9P6C3B3_9AGAR</name>
<keyword evidence="2 3" id="KW-0378">Hydrolase</keyword>
<dbReference type="InterPro" id="IPR002018">
    <property type="entry name" value="CarbesteraseB"/>
</dbReference>
<reference evidence="6" key="1">
    <citation type="submission" date="2020-11" db="EMBL/GenBank/DDBJ databases">
        <authorList>
            <consortium name="DOE Joint Genome Institute"/>
            <person name="Ahrendt S."/>
            <person name="Riley R."/>
            <person name="Andreopoulos W."/>
            <person name="Labutti K."/>
            <person name="Pangilinan J."/>
            <person name="Ruiz-Duenas F.J."/>
            <person name="Barrasa J.M."/>
            <person name="Sanchez-Garcia M."/>
            <person name="Camarero S."/>
            <person name="Miyauchi S."/>
            <person name="Serrano A."/>
            <person name="Linde D."/>
            <person name="Babiker R."/>
            <person name="Drula E."/>
            <person name="Ayuso-Fernandez I."/>
            <person name="Pacheco R."/>
            <person name="Padilla G."/>
            <person name="Ferreira P."/>
            <person name="Barriuso J."/>
            <person name="Kellner H."/>
            <person name="Castanera R."/>
            <person name="Alfaro M."/>
            <person name="Ramirez L."/>
            <person name="Pisabarro A.G."/>
            <person name="Kuo A."/>
            <person name="Tritt A."/>
            <person name="Lipzen A."/>
            <person name="He G."/>
            <person name="Yan M."/>
            <person name="Ng V."/>
            <person name="Cullen D."/>
            <person name="Martin F."/>
            <person name="Rosso M.-N."/>
            <person name="Henrissat B."/>
            <person name="Hibbett D."/>
            <person name="Martinez A.T."/>
            <person name="Grigoriev I.V."/>
        </authorList>
    </citation>
    <scope>NUCLEOTIDE SEQUENCE</scope>
    <source>
        <strain evidence="6">MF-IS2</strain>
    </source>
</reference>
<dbReference type="GO" id="GO:0016787">
    <property type="term" value="F:hydrolase activity"/>
    <property type="evidence" value="ECO:0007669"/>
    <property type="project" value="UniProtKB-KW"/>
</dbReference>
<dbReference type="Proteomes" id="UP000807342">
    <property type="component" value="Unassembled WGS sequence"/>
</dbReference>
<gene>
    <name evidence="6" type="ORF">P691DRAFT_760700</name>
</gene>
<proteinExistence type="inferred from homology"/>
<dbReference type="InterPro" id="IPR050309">
    <property type="entry name" value="Type-B_Carboxylest/Lipase"/>
</dbReference>
<feature type="domain" description="Carboxylesterase type B" evidence="5">
    <location>
        <begin position="59"/>
        <end position="503"/>
    </location>
</feature>